<organism evidence="1 2">
    <name type="scientific">Anoxybacillus flavithermus (strain DSM 21510 / WK1)</name>
    <dbReference type="NCBI Taxonomy" id="491915"/>
    <lineage>
        <taxon>Bacteria</taxon>
        <taxon>Bacillati</taxon>
        <taxon>Bacillota</taxon>
        <taxon>Bacilli</taxon>
        <taxon>Bacillales</taxon>
        <taxon>Anoxybacillaceae</taxon>
        <taxon>Anoxybacillus</taxon>
    </lineage>
</organism>
<dbReference type="STRING" id="491915.Aflv_1857"/>
<dbReference type="HOGENOM" id="CLU_195786_0_0_9"/>
<proteinExistence type="predicted"/>
<reference evidence="1 2" key="1">
    <citation type="journal article" date="2008" name="Genome Biol.">
        <title>Encapsulated in silica: genome, proteome and physiology of the thermophilic bacterium Anoxybacillus flavithermus WK1.</title>
        <authorList>
            <person name="Saw J.H."/>
            <person name="Mountain B.W."/>
            <person name="Feng L."/>
            <person name="Omelchenko M.V."/>
            <person name="Hou S."/>
            <person name="Saito J.A."/>
            <person name="Stott M.B."/>
            <person name="Li D."/>
            <person name="Zhao G."/>
            <person name="Wu J."/>
            <person name="Galperin M.Y."/>
            <person name="Koonin E.V."/>
            <person name="Makarova K.S."/>
            <person name="Wolf Y.I."/>
            <person name="Rigden D.J."/>
            <person name="Dunfield P.F."/>
            <person name="Wang L."/>
            <person name="Alam M."/>
        </authorList>
    </citation>
    <scope>NUCLEOTIDE SEQUENCE [LARGE SCALE GENOMIC DNA]</scope>
    <source>
        <strain evidence="2">DSM 21510 / WK1</strain>
    </source>
</reference>
<gene>
    <name evidence="1" type="ordered locus">Aflv_1857</name>
</gene>
<dbReference type="Pfam" id="PF14003">
    <property type="entry name" value="YlbE"/>
    <property type="match status" value="1"/>
</dbReference>
<dbReference type="InterPro" id="IPR025613">
    <property type="entry name" value="YlbE"/>
</dbReference>
<name>B7GGK9_ANOFW</name>
<dbReference type="Proteomes" id="UP000000742">
    <property type="component" value="Chromosome"/>
</dbReference>
<dbReference type="AlphaFoldDB" id="B7GGK9"/>
<evidence type="ECO:0000313" key="2">
    <source>
        <dbReference type="Proteomes" id="UP000000742"/>
    </source>
</evidence>
<dbReference type="KEGG" id="afl:Aflv_1857"/>
<dbReference type="EMBL" id="CP000922">
    <property type="protein sequence ID" value="ACJ34218.1"/>
    <property type="molecule type" value="Genomic_DNA"/>
</dbReference>
<evidence type="ECO:0000313" key="1">
    <source>
        <dbReference type="EMBL" id="ACJ34218.1"/>
    </source>
</evidence>
<accession>B7GGK9</accession>
<sequence>MMRKDVYEYIVAKPKLHQFLREQPIWYRRLARRPMDIKEMEKQMRHHYKQTLPHKVEQVVQTIEMANMMMAMMKLMKDTHN</sequence>
<protein>
    <submittedName>
        <fullName evidence="1">Uncharacterized conserved protein</fullName>
    </submittedName>
</protein>